<evidence type="ECO:0000256" key="1">
    <source>
        <dbReference type="SAM" id="MobiDB-lite"/>
    </source>
</evidence>
<dbReference type="AlphaFoldDB" id="A0A0G4I153"/>
<name>A0A0G4I153_9ALVE</name>
<dbReference type="InterPro" id="IPR023375">
    <property type="entry name" value="ADC_dom_sf"/>
</dbReference>
<protein>
    <submittedName>
        <fullName evidence="2">Uncharacterized protein</fullName>
    </submittedName>
</protein>
<organism evidence="2">
    <name type="scientific">Chromera velia CCMP2878</name>
    <dbReference type="NCBI Taxonomy" id="1169474"/>
    <lineage>
        <taxon>Eukaryota</taxon>
        <taxon>Sar</taxon>
        <taxon>Alveolata</taxon>
        <taxon>Colpodellida</taxon>
        <taxon>Chromeraceae</taxon>
        <taxon>Chromera</taxon>
    </lineage>
</organism>
<dbReference type="PANTHER" id="PTHR40518:SF1">
    <property type="entry name" value="ACETOACETATE DECARBOXYLASE"/>
    <property type="match status" value="1"/>
</dbReference>
<feature type="compositionally biased region" description="Basic and acidic residues" evidence="1">
    <location>
        <begin position="14"/>
        <end position="24"/>
    </location>
</feature>
<dbReference type="Gene3D" id="2.40.400.10">
    <property type="entry name" value="Acetoacetate decarboxylase-like"/>
    <property type="match status" value="1"/>
</dbReference>
<dbReference type="SUPFAM" id="SSF160104">
    <property type="entry name" value="Acetoacetate decarboxylase-like"/>
    <property type="match status" value="1"/>
</dbReference>
<feature type="region of interest" description="Disordered" evidence="1">
    <location>
        <begin position="1"/>
        <end position="24"/>
    </location>
</feature>
<feature type="compositionally biased region" description="Low complexity" evidence="1">
    <location>
        <begin position="1"/>
        <end position="12"/>
    </location>
</feature>
<sequence length="269" mass="30452">MVSMSLDSVSLSQRGERGVDGQREDLVQPSPWTLKVDEAFIIPISGERADLQHVAKHLPTKEDKRDFMSTGLGSVMIIRYADSPVGPYDEILFIPGAFVSPAKAPYNIWSDRRIPRIFVSTEESLRNGRRNWGIRKELADFQFEYSKTESRSVRVKIHRRYGGECLLDASFSRTWRFLPLITCGVPDFLMPPIVERAIDEEGTPVAPEKWFRVFLQTCGMGGIARVDRIHESPGEHFPDLRKLGIREGTRCLAAGGTMVFKKPQICARL</sequence>
<reference evidence="2" key="1">
    <citation type="submission" date="2014-11" db="EMBL/GenBank/DDBJ databases">
        <authorList>
            <person name="Otto D Thomas"/>
            <person name="Naeem Raeece"/>
        </authorList>
    </citation>
    <scope>NUCLEOTIDE SEQUENCE</scope>
</reference>
<dbReference type="VEuPathDB" id="CryptoDB:Cvel_43"/>
<accession>A0A0G4I153</accession>
<proteinExistence type="predicted"/>
<evidence type="ECO:0000313" key="2">
    <source>
        <dbReference type="EMBL" id="CEM50616.1"/>
    </source>
</evidence>
<dbReference type="EMBL" id="CDMZ01004701">
    <property type="protein sequence ID" value="CEM50616.1"/>
    <property type="molecule type" value="Genomic_DNA"/>
</dbReference>
<gene>
    <name evidence="2" type="ORF">Cvel_43</name>
</gene>
<dbReference type="PANTHER" id="PTHR40518">
    <property type="entry name" value="ACETOACETATE DECARBOXYLASE"/>
    <property type="match status" value="1"/>
</dbReference>